<evidence type="ECO:0000256" key="2">
    <source>
        <dbReference type="ARBA" id="ARBA00013014"/>
    </source>
</evidence>
<accession>A0A1X4XVI6</accession>
<feature type="domain" description="Ketopantoate reductase C-terminal" evidence="7">
    <location>
        <begin position="164"/>
        <end position="284"/>
    </location>
</feature>
<evidence type="ECO:0000256" key="4">
    <source>
        <dbReference type="ARBA" id="ARBA00032024"/>
    </source>
</evidence>
<protein>
    <recommendedName>
        <fullName evidence="3">2-dehydropantoate 2-reductase</fullName>
        <ecNumber evidence="2">1.1.1.169</ecNumber>
    </recommendedName>
    <alternativeName>
        <fullName evidence="4">Ketopantoate reductase</fullName>
    </alternativeName>
</protein>
<evidence type="ECO:0000313" key="8">
    <source>
        <dbReference type="EMBL" id="OSS41549.1"/>
    </source>
</evidence>
<dbReference type="Pfam" id="PF02558">
    <property type="entry name" value="ApbA"/>
    <property type="match status" value="1"/>
</dbReference>
<dbReference type="InterPro" id="IPR008927">
    <property type="entry name" value="6-PGluconate_DH-like_C_sf"/>
</dbReference>
<dbReference type="InterPro" id="IPR013328">
    <property type="entry name" value="6PGD_dom2"/>
</dbReference>
<dbReference type="Gene3D" id="1.10.1040.10">
    <property type="entry name" value="N-(1-d-carboxylethyl)-l-norvaline Dehydrogenase, domain 2"/>
    <property type="match status" value="1"/>
</dbReference>
<dbReference type="PANTHER" id="PTHR21708">
    <property type="entry name" value="PROBABLE 2-DEHYDROPANTOATE 2-REDUCTASE"/>
    <property type="match status" value="1"/>
</dbReference>
<proteinExistence type="predicted"/>
<dbReference type="GO" id="GO:0008677">
    <property type="term" value="F:2-dehydropantoate 2-reductase activity"/>
    <property type="evidence" value="ECO:0007669"/>
    <property type="project" value="UniProtKB-EC"/>
</dbReference>
<dbReference type="STRING" id="1562698.DESAMIL20_1102"/>
<dbReference type="Pfam" id="PF08546">
    <property type="entry name" value="ApbA_C"/>
    <property type="match status" value="1"/>
</dbReference>
<evidence type="ECO:0000256" key="5">
    <source>
        <dbReference type="ARBA" id="ARBA00048793"/>
    </source>
</evidence>
<evidence type="ECO:0000259" key="6">
    <source>
        <dbReference type="Pfam" id="PF02558"/>
    </source>
</evidence>
<sequence>MKILIYGSGALGLLMGYHLKKENDVFFIGKTAIQKTYKIKKGPSIIEHTFDIKDKLDSTYDCIILATKSFDVDKVLENILKATRNTPILTIQNGIYVEELLLSKLDKSLIFPIASLIGATKNEDTINNFMDNGQKLGYFEDRQKALLFAQNFNKCGLNTAVVDNIMSEKWWKFIFYCSCATINALTGIKSFDHDDLEFSSKLAKEIAVVFSGSYGLDLDIIAKQVIDFAKNFKPDTWKASVGEDLRKCKKTEIDYLNGYVVKVAKQKDKSAPYNESLYNIVKILEKTKLYAGIV</sequence>
<dbReference type="AlphaFoldDB" id="A0A1X4XVI6"/>
<evidence type="ECO:0000256" key="3">
    <source>
        <dbReference type="ARBA" id="ARBA00019465"/>
    </source>
</evidence>
<dbReference type="GO" id="GO:0005737">
    <property type="term" value="C:cytoplasm"/>
    <property type="evidence" value="ECO:0007669"/>
    <property type="project" value="TreeGrafter"/>
</dbReference>
<name>A0A1X4XVI6_9BACT</name>
<comment type="pathway">
    <text evidence="1">Cofactor biosynthesis; (R)-pantothenate biosynthesis; (R)-pantoate from 3-methyl-2-oxobutanoate: step 2/2.</text>
</comment>
<dbReference type="RefSeq" id="WP_086033801.1">
    <property type="nucleotide sequence ID" value="NZ_MDSU01000018.1"/>
</dbReference>
<reference evidence="8 9" key="1">
    <citation type="journal article" date="2017" name="Front. Microbiol.">
        <title>Genome Sequence of Desulfurella amilsii Strain TR1 and Comparative Genomics of Desulfurellaceae Family.</title>
        <authorList>
            <person name="Florentino A.P."/>
            <person name="Stams A.J."/>
            <person name="Sanchez-Andrea I."/>
        </authorList>
    </citation>
    <scope>NUCLEOTIDE SEQUENCE [LARGE SCALE GENOMIC DNA]</scope>
    <source>
        <strain evidence="8 9">TR1</strain>
    </source>
</reference>
<evidence type="ECO:0000313" key="9">
    <source>
        <dbReference type="Proteomes" id="UP000194141"/>
    </source>
</evidence>
<dbReference type="EC" id="1.1.1.169" evidence="2"/>
<keyword evidence="9" id="KW-1185">Reference proteome</keyword>
<dbReference type="InterPro" id="IPR051402">
    <property type="entry name" value="KPR-Related"/>
</dbReference>
<dbReference type="EMBL" id="MDSU01000018">
    <property type="protein sequence ID" value="OSS41549.1"/>
    <property type="molecule type" value="Genomic_DNA"/>
</dbReference>
<dbReference type="Proteomes" id="UP000194141">
    <property type="component" value="Unassembled WGS sequence"/>
</dbReference>
<evidence type="ECO:0000256" key="1">
    <source>
        <dbReference type="ARBA" id="ARBA00004994"/>
    </source>
</evidence>
<organism evidence="8 9">
    <name type="scientific">Desulfurella amilsii</name>
    <dbReference type="NCBI Taxonomy" id="1562698"/>
    <lineage>
        <taxon>Bacteria</taxon>
        <taxon>Pseudomonadati</taxon>
        <taxon>Campylobacterota</taxon>
        <taxon>Desulfurellia</taxon>
        <taxon>Desulfurellales</taxon>
        <taxon>Desulfurellaceae</taxon>
        <taxon>Desulfurella</taxon>
    </lineage>
</organism>
<comment type="caution">
    <text evidence="8">The sequence shown here is derived from an EMBL/GenBank/DDBJ whole genome shotgun (WGS) entry which is preliminary data.</text>
</comment>
<dbReference type="InterPro" id="IPR013332">
    <property type="entry name" value="KPR_N"/>
</dbReference>
<dbReference type="PANTHER" id="PTHR21708:SF26">
    <property type="entry name" value="2-DEHYDROPANTOATE 2-REDUCTASE"/>
    <property type="match status" value="1"/>
</dbReference>
<dbReference type="InterPro" id="IPR013752">
    <property type="entry name" value="KPA_reductase"/>
</dbReference>
<gene>
    <name evidence="8" type="ORF">DESAMIL20_1102</name>
</gene>
<dbReference type="InterPro" id="IPR036291">
    <property type="entry name" value="NAD(P)-bd_dom_sf"/>
</dbReference>
<keyword evidence="8" id="KW-0560">Oxidoreductase</keyword>
<comment type="catalytic activity">
    <reaction evidence="5">
        <text>(R)-pantoate + NADP(+) = 2-dehydropantoate + NADPH + H(+)</text>
        <dbReference type="Rhea" id="RHEA:16233"/>
        <dbReference type="ChEBI" id="CHEBI:11561"/>
        <dbReference type="ChEBI" id="CHEBI:15378"/>
        <dbReference type="ChEBI" id="CHEBI:15980"/>
        <dbReference type="ChEBI" id="CHEBI:57783"/>
        <dbReference type="ChEBI" id="CHEBI:58349"/>
        <dbReference type="EC" id="1.1.1.169"/>
    </reaction>
</comment>
<dbReference type="OrthoDB" id="5333395at2"/>
<dbReference type="Gene3D" id="3.40.50.720">
    <property type="entry name" value="NAD(P)-binding Rossmann-like Domain"/>
    <property type="match status" value="1"/>
</dbReference>
<dbReference type="UniPathway" id="UPA00028">
    <property type="reaction ID" value="UER00004"/>
</dbReference>
<dbReference type="SUPFAM" id="SSF48179">
    <property type="entry name" value="6-phosphogluconate dehydrogenase C-terminal domain-like"/>
    <property type="match status" value="1"/>
</dbReference>
<dbReference type="GO" id="GO:0015940">
    <property type="term" value="P:pantothenate biosynthetic process"/>
    <property type="evidence" value="ECO:0007669"/>
    <property type="project" value="UniProtKB-UniPathway"/>
</dbReference>
<feature type="domain" description="Ketopantoate reductase N-terminal" evidence="6">
    <location>
        <begin position="3"/>
        <end position="133"/>
    </location>
</feature>
<evidence type="ECO:0000259" key="7">
    <source>
        <dbReference type="Pfam" id="PF08546"/>
    </source>
</evidence>
<dbReference type="SUPFAM" id="SSF51735">
    <property type="entry name" value="NAD(P)-binding Rossmann-fold domains"/>
    <property type="match status" value="1"/>
</dbReference>